<dbReference type="NCBIfam" id="TIGR03448">
    <property type="entry name" value="mycothiol_MshD"/>
    <property type="match status" value="1"/>
</dbReference>
<dbReference type="EC" id="2.3.1.189" evidence="4"/>
<feature type="binding site" evidence="4">
    <location>
        <position position="234"/>
    </location>
    <ligand>
        <name>1D-myo-inositol 2-(L-cysteinylamino)-2-deoxy-alpha-D-glucopyranoside</name>
        <dbReference type="ChEBI" id="CHEBI:58887"/>
    </ligand>
</feature>
<dbReference type="GO" id="GO:0035447">
    <property type="term" value="F:mycothiol synthase activity"/>
    <property type="evidence" value="ECO:0007669"/>
    <property type="project" value="UniProtKB-UniRule"/>
</dbReference>
<evidence type="ECO:0000313" key="7">
    <source>
        <dbReference type="Proteomes" id="UP000298860"/>
    </source>
</evidence>
<sequence>MVWRDELPGEESAQVSALLEAAEAADGVAPVGEPARSRISGGPGGAHLLAFADERLAGYAALDVVGDAGGRQVAELAVHPELRRRGVGAALLAALVERVAPGESDAERLRVWAHGTLPGAARLAERAGLRKVRELLRMRRLLDDTLPEAPLPGGVRLRTFVPGRDESAVVYVNHRAFAWHPEQSAMTVEDLRRREGESWFDPNGFLLAVDADDRLLGFHWTKVHPDVGGEPFGEVYVVGVDPDAQGGGLGRSLTVAGLRHLRDIGQRQVMLYVEGDNAPAVAVYIRLGFRVWDVDTQFAR</sequence>
<feature type="binding site" evidence="4">
    <location>
        <begin position="238"/>
        <end position="240"/>
    </location>
    <ligand>
        <name>acetyl-CoA</name>
        <dbReference type="ChEBI" id="CHEBI:57288"/>
        <label>2</label>
    </ligand>
</feature>
<feature type="binding site" evidence="4">
    <location>
        <position position="222"/>
    </location>
    <ligand>
        <name>1D-myo-inositol 2-(L-cysteinylamino)-2-deoxy-alpha-D-glucopyranoside</name>
        <dbReference type="ChEBI" id="CHEBI:58887"/>
    </ligand>
</feature>
<evidence type="ECO:0000256" key="2">
    <source>
        <dbReference type="ARBA" id="ARBA00022737"/>
    </source>
</evidence>
<feature type="domain" description="N-acetyltransferase" evidence="5">
    <location>
        <begin position="155"/>
        <end position="300"/>
    </location>
</feature>
<protein>
    <recommendedName>
        <fullName evidence="4">Mycothiol acetyltransferase</fullName>
        <shortName evidence="4">MSH acetyltransferase</shortName>
        <ecNumber evidence="4">2.3.1.189</ecNumber>
    </recommendedName>
    <alternativeName>
        <fullName evidence="4">Mycothiol synthase</fullName>
    </alternativeName>
</protein>
<name>A0A4D4JA30_9PSEU</name>
<dbReference type="PROSITE" id="PS51186">
    <property type="entry name" value="GNAT"/>
    <property type="match status" value="2"/>
</dbReference>
<dbReference type="Proteomes" id="UP000298860">
    <property type="component" value="Unassembled WGS sequence"/>
</dbReference>
<feature type="binding site" evidence="4">
    <location>
        <begin position="245"/>
        <end position="251"/>
    </location>
    <ligand>
        <name>acetyl-CoA</name>
        <dbReference type="ChEBI" id="CHEBI:57288"/>
        <label>2</label>
    </ligand>
</feature>
<feature type="domain" description="N-acetyltransferase" evidence="5">
    <location>
        <begin position="1"/>
        <end position="143"/>
    </location>
</feature>
<proteinExistence type="inferred from homology"/>
<feature type="binding site" evidence="4">
    <location>
        <position position="272"/>
    </location>
    <ligand>
        <name>1D-myo-inositol 2-(L-cysteinylamino)-2-deoxy-alpha-D-glucopyranoside</name>
        <dbReference type="ChEBI" id="CHEBI:58887"/>
    </ligand>
</feature>
<dbReference type="PANTHER" id="PTHR43617">
    <property type="entry name" value="L-AMINO ACID N-ACETYLTRANSFERASE"/>
    <property type="match status" value="1"/>
</dbReference>
<dbReference type="PANTHER" id="PTHR43617:SF31">
    <property type="entry name" value="MYCOTHIOL ACETYLTRANSFERASE"/>
    <property type="match status" value="1"/>
</dbReference>
<evidence type="ECO:0000313" key="6">
    <source>
        <dbReference type="EMBL" id="GDY32172.1"/>
    </source>
</evidence>
<dbReference type="SUPFAM" id="SSF55729">
    <property type="entry name" value="Acyl-CoA N-acyltransferases (Nat)"/>
    <property type="match status" value="1"/>
</dbReference>
<feature type="binding site" evidence="4">
    <location>
        <position position="182"/>
    </location>
    <ligand>
        <name>1D-myo-inositol 2-(L-cysteinylamino)-2-deoxy-alpha-D-glucopyranoside</name>
        <dbReference type="ChEBI" id="CHEBI:58887"/>
    </ligand>
</feature>
<accession>A0A4D4JA30</accession>
<dbReference type="PIRSF" id="PIRSF021524">
    <property type="entry name" value="MSH_acetyltransferase"/>
    <property type="match status" value="1"/>
</dbReference>
<dbReference type="Gene3D" id="3.40.630.30">
    <property type="match status" value="1"/>
</dbReference>
<comment type="similarity">
    <text evidence="4">Belongs to the acetyltransferase family. MshD subfamily.</text>
</comment>
<dbReference type="InterPro" id="IPR000182">
    <property type="entry name" value="GNAT_dom"/>
</dbReference>
<feature type="binding site" evidence="4">
    <location>
        <begin position="76"/>
        <end position="78"/>
    </location>
    <ligand>
        <name>acetyl-CoA</name>
        <dbReference type="ChEBI" id="CHEBI:57288"/>
        <label>1</label>
    </ligand>
</feature>
<feature type="binding site" evidence="4">
    <location>
        <position position="33"/>
    </location>
    <ligand>
        <name>1D-myo-inositol 2-(L-cysteinylamino)-2-deoxy-alpha-D-glucopyranoside</name>
        <dbReference type="ChEBI" id="CHEBI:58887"/>
    </ligand>
</feature>
<keyword evidence="2 4" id="KW-0677">Repeat</keyword>
<dbReference type="GO" id="GO:0008999">
    <property type="term" value="F:protein-N-terminal-alanine acetyltransferase activity"/>
    <property type="evidence" value="ECO:0007669"/>
    <property type="project" value="TreeGrafter"/>
</dbReference>
<evidence type="ECO:0000256" key="4">
    <source>
        <dbReference type="HAMAP-Rule" id="MF_01698"/>
    </source>
</evidence>
<dbReference type="AlphaFoldDB" id="A0A4D4JA30"/>
<organism evidence="6 7">
    <name type="scientific">Gandjariella thermophila</name>
    <dbReference type="NCBI Taxonomy" id="1931992"/>
    <lineage>
        <taxon>Bacteria</taxon>
        <taxon>Bacillati</taxon>
        <taxon>Actinomycetota</taxon>
        <taxon>Actinomycetes</taxon>
        <taxon>Pseudonocardiales</taxon>
        <taxon>Pseudonocardiaceae</taxon>
        <taxon>Gandjariella</taxon>
    </lineage>
</organism>
<comment type="catalytic activity">
    <reaction evidence="4">
        <text>1D-myo-inositol 2-(L-cysteinylamino)-2-deoxy-alpha-D-glucopyranoside + acetyl-CoA = mycothiol + CoA + H(+)</text>
        <dbReference type="Rhea" id="RHEA:26172"/>
        <dbReference type="ChEBI" id="CHEBI:15378"/>
        <dbReference type="ChEBI" id="CHEBI:16768"/>
        <dbReference type="ChEBI" id="CHEBI:57287"/>
        <dbReference type="ChEBI" id="CHEBI:57288"/>
        <dbReference type="ChEBI" id="CHEBI:58887"/>
        <dbReference type="EC" id="2.3.1.189"/>
    </reaction>
</comment>
<dbReference type="InterPro" id="IPR017813">
    <property type="entry name" value="Mycothiol_AcTrfase"/>
</dbReference>
<dbReference type="Pfam" id="PF00583">
    <property type="entry name" value="Acetyltransf_1"/>
    <property type="match status" value="2"/>
</dbReference>
<dbReference type="InterPro" id="IPR016181">
    <property type="entry name" value="Acyl_CoA_acyltransferase"/>
</dbReference>
<reference evidence="7" key="1">
    <citation type="submission" date="2019-04" db="EMBL/GenBank/DDBJ databases">
        <title>Draft genome sequence of Pseudonocardiaceae bacterium SL3-2-4.</title>
        <authorList>
            <person name="Ningsih F."/>
            <person name="Yokota A."/>
            <person name="Sakai Y."/>
            <person name="Nanatani K."/>
            <person name="Yabe S."/>
            <person name="Oetari A."/>
            <person name="Sjamsuridzal W."/>
        </authorList>
    </citation>
    <scope>NUCLEOTIDE SEQUENCE [LARGE SCALE GENOMIC DNA]</scope>
    <source>
        <strain evidence="7">SL3-2-4</strain>
    </source>
</reference>
<evidence type="ECO:0000259" key="5">
    <source>
        <dbReference type="PROSITE" id="PS51186"/>
    </source>
</evidence>
<dbReference type="HAMAP" id="MF_01698">
    <property type="entry name" value="MshD"/>
    <property type="match status" value="1"/>
</dbReference>
<comment type="caution">
    <text evidence="6">The sequence shown here is derived from an EMBL/GenBank/DDBJ whole genome shotgun (WGS) entry which is preliminary data.</text>
</comment>
<evidence type="ECO:0000256" key="3">
    <source>
        <dbReference type="ARBA" id="ARBA00023315"/>
    </source>
</evidence>
<comment type="subunit">
    <text evidence="4">Monomer.</text>
</comment>
<keyword evidence="1 4" id="KW-0808">Transferase</keyword>
<dbReference type="GO" id="GO:0010125">
    <property type="term" value="P:mycothiol biosynthetic process"/>
    <property type="evidence" value="ECO:0007669"/>
    <property type="project" value="UniProtKB-UniRule"/>
</dbReference>
<keyword evidence="7" id="KW-1185">Reference proteome</keyword>
<keyword evidence="3 4" id="KW-0012">Acyltransferase</keyword>
<dbReference type="EMBL" id="BJFL01000021">
    <property type="protein sequence ID" value="GDY32172.1"/>
    <property type="molecule type" value="Genomic_DNA"/>
</dbReference>
<evidence type="ECO:0000256" key="1">
    <source>
        <dbReference type="ARBA" id="ARBA00022679"/>
    </source>
</evidence>
<dbReference type="CDD" id="cd04301">
    <property type="entry name" value="NAT_SF"/>
    <property type="match status" value="2"/>
</dbReference>
<dbReference type="InterPro" id="IPR050276">
    <property type="entry name" value="MshD_Acetyltransferase"/>
</dbReference>
<comment type="function">
    <text evidence="4">Catalyzes the transfer of acetyl from acetyl-CoA to desacetylmycothiol (Cys-GlcN-Ins) to form mycothiol.</text>
</comment>
<comment type="caution">
    <text evidence="4">Lacks conserved residue(s) required for the propagation of feature annotation.</text>
</comment>
<gene>
    <name evidence="4 6" type="primary">mshD</name>
    <name evidence="6" type="ORF">GTS_38050</name>
</gene>